<accession>A0A182TQG4</accession>
<evidence type="ECO:0000256" key="1">
    <source>
        <dbReference type="SAM" id="MobiDB-lite"/>
    </source>
</evidence>
<evidence type="ECO:0000313" key="2">
    <source>
        <dbReference type="EnsemblMetazoa" id="AMEC006507-PA"/>
    </source>
</evidence>
<dbReference type="VEuPathDB" id="VectorBase:AMEC006507"/>
<reference evidence="2" key="2">
    <citation type="submission" date="2020-05" db="UniProtKB">
        <authorList>
            <consortium name="EnsemblMetazoa"/>
        </authorList>
    </citation>
    <scope>IDENTIFICATION</scope>
    <source>
        <strain evidence="2">CM1001059</strain>
    </source>
</reference>
<feature type="region of interest" description="Disordered" evidence="1">
    <location>
        <begin position="215"/>
        <end position="238"/>
    </location>
</feature>
<organism evidence="2 3">
    <name type="scientific">Anopheles melas</name>
    <dbReference type="NCBI Taxonomy" id="34690"/>
    <lineage>
        <taxon>Eukaryota</taxon>
        <taxon>Metazoa</taxon>
        <taxon>Ecdysozoa</taxon>
        <taxon>Arthropoda</taxon>
        <taxon>Hexapoda</taxon>
        <taxon>Insecta</taxon>
        <taxon>Pterygota</taxon>
        <taxon>Neoptera</taxon>
        <taxon>Endopterygota</taxon>
        <taxon>Diptera</taxon>
        <taxon>Nematocera</taxon>
        <taxon>Culicoidea</taxon>
        <taxon>Culicidae</taxon>
        <taxon>Anophelinae</taxon>
        <taxon>Anopheles</taxon>
    </lineage>
</organism>
<dbReference type="AlphaFoldDB" id="A0A182TQG4"/>
<reference evidence="3" key="1">
    <citation type="submission" date="2014-01" db="EMBL/GenBank/DDBJ databases">
        <title>The Genome Sequence of Anopheles melas CM1001059_A (V2).</title>
        <authorList>
            <consortium name="The Broad Institute Genomics Platform"/>
            <person name="Neafsey D.E."/>
            <person name="Besansky N."/>
            <person name="Howell P."/>
            <person name="Walton C."/>
            <person name="Young S.K."/>
            <person name="Zeng Q."/>
            <person name="Gargeya S."/>
            <person name="Fitzgerald M."/>
            <person name="Haas B."/>
            <person name="Abouelleil A."/>
            <person name="Allen A.W."/>
            <person name="Alvarado L."/>
            <person name="Arachchi H.M."/>
            <person name="Berlin A.M."/>
            <person name="Chapman S.B."/>
            <person name="Gainer-Dewar J."/>
            <person name="Goldberg J."/>
            <person name="Griggs A."/>
            <person name="Gujja S."/>
            <person name="Hansen M."/>
            <person name="Howarth C."/>
            <person name="Imamovic A."/>
            <person name="Ireland A."/>
            <person name="Larimer J."/>
            <person name="McCowan C."/>
            <person name="Murphy C."/>
            <person name="Pearson M."/>
            <person name="Poon T.W."/>
            <person name="Priest M."/>
            <person name="Roberts A."/>
            <person name="Saif S."/>
            <person name="Shea T."/>
            <person name="Sisk P."/>
            <person name="Sykes S."/>
            <person name="Wortman J."/>
            <person name="Nusbaum C."/>
            <person name="Birren B."/>
        </authorList>
    </citation>
    <scope>NUCLEOTIDE SEQUENCE [LARGE SCALE GENOMIC DNA]</scope>
    <source>
        <strain evidence="3">CM1001059</strain>
    </source>
</reference>
<dbReference type="EnsemblMetazoa" id="AMEC006507-RA">
    <property type="protein sequence ID" value="AMEC006507-PA"/>
    <property type="gene ID" value="AMEC006507"/>
</dbReference>
<proteinExistence type="predicted"/>
<keyword evidence="3" id="KW-1185">Reference proteome</keyword>
<dbReference type="Proteomes" id="UP000075902">
    <property type="component" value="Unassembled WGS sequence"/>
</dbReference>
<name>A0A182TQG4_9DIPT</name>
<sequence>MVRTVKETLLVSNPQIRRNRSSMQHKLIHYLKVVHIVQHEQHEQDEAQLERGEEQKTSPSCIRVRLARLPHHALALLAQADRFQQIVAGRAAAARATGTTNIPIRRTAGPTTTTTASVIVMIVHYIATAAGRFVIVVVRTDNMISTIATTTNARSVRMVVLAPARCMATGGSATATERIVVVVPIVQAVMVVVAVARVRVQQLVAVDKVERLEQRREGVEDDEHDRRERYTGQQAGDQPGKVLLQWQCPQPEQGAAEVAQYELQHQRCQHARN</sequence>
<evidence type="ECO:0000313" key="3">
    <source>
        <dbReference type="Proteomes" id="UP000075902"/>
    </source>
</evidence>
<feature type="compositionally biased region" description="Basic and acidic residues" evidence="1">
    <location>
        <begin position="215"/>
        <end position="230"/>
    </location>
</feature>
<protein>
    <submittedName>
        <fullName evidence="2">Uncharacterized protein</fullName>
    </submittedName>
</protein>